<dbReference type="EMBL" id="PDNA01000149">
    <property type="protein sequence ID" value="PGH10114.1"/>
    <property type="molecule type" value="Genomic_DNA"/>
</dbReference>
<sequence length="73" mass="8437">MPRTERCLWLGYRLASFDRWISFDRQLKQFFVKPLAVELEKSAKYPTIFGQASRSSGQTGNPMMDVPKPMVPV</sequence>
<evidence type="ECO:0000313" key="3">
    <source>
        <dbReference type="Proteomes" id="UP000224634"/>
    </source>
</evidence>
<comment type="caution">
    <text evidence="2">The sequence shown here is derived from an EMBL/GenBank/DDBJ whole genome shotgun (WGS) entry which is preliminary data.</text>
</comment>
<feature type="region of interest" description="Disordered" evidence="1">
    <location>
        <begin position="50"/>
        <end position="73"/>
    </location>
</feature>
<name>A0A2B7XEM8_POLH7</name>
<feature type="compositionally biased region" description="Polar residues" evidence="1">
    <location>
        <begin position="50"/>
        <end position="61"/>
    </location>
</feature>
<accession>A0A2B7XEM8</accession>
<evidence type="ECO:0000256" key="1">
    <source>
        <dbReference type="SAM" id="MobiDB-lite"/>
    </source>
</evidence>
<proteinExistence type="predicted"/>
<dbReference type="STRING" id="1447883.A0A2B7XEM8"/>
<dbReference type="Proteomes" id="UP000224634">
    <property type="component" value="Unassembled WGS sequence"/>
</dbReference>
<keyword evidence="3" id="KW-1185">Reference proteome</keyword>
<dbReference type="OrthoDB" id="4180531at2759"/>
<reference evidence="2 3" key="1">
    <citation type="submission" date="2017-10" db="EMBL/GenBank/DDBJ databases">
        <title>Comparative genomics in systemic dimorphic fungi from Ajellomycetaceae.</title>
        <authorList>
            <person name="Munoz J.F."/>
            <person name="Mcewen J.G."/>
            <person name="Clay O.K."/>
            <person name="Cuomo C.A."/>
        </authorList>
    </citation>
    <scope>NUCLEOTIDE SEQUENCE [LARGE SCALE GENOMIC DNA]</scope>
    <source>
        <strain evidence="2 3">UAMH7299</strain>
    </source>
</reference>
<organism evidence="2 3">
    <name type="scientific">Polytolypa hystricis (strain UAMH7299)</name>
    <dbReference type="NCBI Taxonomy" id="1447883"/>
    <lineage>
        <taxon>Eukaryota</taxon>
        <taxon>Fungi</taxon>
        <taxon>Dikarya</taxon>
        <taxon>Ascomycota</taxon>
        <taxon>Pezizomycotina</taxon>
        <taxon>Eurotiomycetes</taxon>
        <taxon>Eurotiomycetidae</taxon>
        <taxon>Onygenales</taxon>
        <taxon>Onygenales incertae sedis</taxon>
        <taxon>Polytolypa</taxon>
    </lineage>
</organism>
<gene>
    <name evidence="2" type="ORF">AJ80_07564</name>
</gene>
<protein>
    <submittedName>
        <fullName evidence="2">Uncharacterized protein</fullName>
    </submittedName>
</protein>
<dbReference type="AlphaFoldDB" id="A0A2B7XEM8"/>
<evidence type="ECO:0000313" key="2">
    <source>
        <dbReference type="EMBL" id="PGH10114.1"/>
    </source>
</evidence>
<feature type="compositionally biased region" description="Low complexity" evidence="1">
    <location>
        <begin position="62"/>
        <end position="73"/>
    </location>
</feature>